<dbReference type="EMBL" id="ML987211">
    <property type="protein sequence ID" value="KAF2241531.1"/>
    <property type="molecule type" value="Genomic_DNA"/>
</dbReference>
<reference evidence="2" key="1">
    <citation type="journal article" date="2020" name="Stud. Mycol.">
        <title>101 Dothideomycetes genomes: a test case for predicting lifestyles and emergence of pathogens.</title>
        <authorList>
            <person name="Haridas S."/>
            <person name="Albert R."/>
            <person name="Binder M."/>
            <person name="Bloem J."/>
            <person name="Labutti K."/>
            <person name="Salamov A."/>
            <person name="Andreopoulos B."/>
            <person name="Baker S."/>
            <person name="Barry K."/>
            <person name="Bills G."/>
            <person name="Bluhm B."/>
            <person name="Cannon C."/>
            <person name="Castanera R."/>
            <person name="Culley D."/>
            <person name="Daum C."/>
            <person name="Ezra D."/>
            <person name="Gonzalez J."/>
            <person name="Henrissat B."/>
            <person name="Kuo A."/>
            <person name="Liang C."/>
            <person name="Lipzen A."/>
            <person name="Lutzoni F."/>
            <person name="Magnuson J."/>
            <person name="Mondo S."/>
            <person name="Nolan M."/>
            <person name="Ohm R."/>
            <person name="Pangilinan J."/>
            <person name="Park H.-J."/>
            <person name="Ramirez L."/>
            <person name="Alfaro M."/>
            <person name="Sun H."/>
            <person name="Tritt A."/>
            <person name="Yoshinaga Y."/>
            <person name="Zwiers L.-H."/>
            <person name="Turgeon B."/>
            <person name="Goodwin S."/>
            <person name="Spatafora J."/>
            <person name="Crous P."/>
            <person name="Grigoriev I."/>
        </authorList>
    </citation>
    <scope>NUCLEOTIDE SEQUENCE</scope>
    <source>
        <strain evidence="2">CBS 122368</strain>
    </source>
</reference>
<accession>A0A6A6HU41</accession>
<dbReference type="RefSeq" id="XP_033676535.1">
    <property type="nucleotide sequence ID" value="XM_033830414.1"/>
</dbReference>
<feature type="compositionally biased region" description="Basic and acidic residues" evidence="1">
    <location>
        <begin position="35"/>
        <end position="61"/>
    </location>
</feature>
<dbReference type="Proteomes" id="UP000800094">
    <property type="component" value="Unassembled WGS sequence"/>
</dbReference>
<name>A0A6A6HU41_9PLEO</name>
<sequence>MSSATPSGPDYETRNLSSRRLSERFELLAQLEQERRQEEARNVARQRVEDAENVMRRHPFPDPEPGINRAIPTDEADTPPSPQRVITSRPGAMKIPAFEEYSTSTDRGGPDHSFAVDGNGEAARSESSTSFHTAGSSPPSSPRSDASVETVKETATEARVAADVEEDNDPGIEASMDPVQRLEHELQRVQDDQKVLERDLVEAGRQIDALRNQVEEAEERAVHDPTKTKEYQNLLVLFRESQARRRELEDQLNRAEERERELKRQLRQAQEDLNDNKDRRARLDNELNAAKAERDLHAQRATALQYQLNDTRRQHGVQAEFLARLAAELNHRNQERERYEGLIAQLQEQRQQRQLEEANPIRNRKTVEVQKRNGQLYKVRRSI</sequence>
<dbReference type="OrthoDB" id="10540325at2759"/>
<dbReference type="AlphaFoldDB" id="A0A6A6HU41"/>
<proteinExistence type="predicted"/>
<evidence type="ECO:0000313" key="3">
    <source>
        <dbReference type="Proteomes" id="UP000800094"/>
    </source>
</evidence>
<feature type="region of interest" description="Disordered" evidence="1">
    <location>
        <begin position="1"/>
        <end position="21"/>
    </location>
</feature>
<evidence type="ECO:0000256" key="1">
    <source>
        <dbReference type="SAM" id="MobiDB-lite"/>
    </source>
</evidence>
<feature type="compositionally biased region" description="Basic and acidic residues" evidence="1">
    <location>
        <begin position="253"/>
        <end position="264"/>
    </location>
</feature>
<organism evidence="2 3">
    <name type="scientific">Trematosphaeria pertusa</name>
    <dbReference type="NCBI Taxonomy" id="390896"/>
    <lineage>
        <taxon>Eukaryota</taxon>
        <taxon>Fungi</taxon>
        <taxon>Dikarya</taxon>
        <taxon>Ascomycota</taxon>
        <taxon>Pezizomycotina</taxon>
        <taxon>Dothideomycetes</taxon>
        <taxon>Pleosporomycetidae</taxon>
        <taxon>Pleosporales</taxon>
        <taxon>Massarineae</taxon>
        <taxon>Trematosphaeriaceae</taxon>
        <taxon>Trematosphaeria</taxon>
    </lineage>
</organism>
<evidence type="ECO:0000313" key="2">
    <source>
        <dbReference type="EMBL" id="KAF2241531.1"/>
    </source>
</evidence>
<feature type="region of interest" description="Disordered" evidence="1">
    <location>
        <begin position="253"/>
        <end position="279"/>
    </location>
</feature>
<keyword evidence="3" id="KW-1185">Reference proteome</keyword>
<feature type="compositionally biased region" description="Polar residues" evidence="1">
    <location>
        <begin position="125"/>
        <end position="135"/>
    </location>
</feature>
<feature type="region of interest" description="Disordered" evidence="1">
    <location>
        <begin position="35"/>
        <end position="154"/>
    </location>
</feature>
<protein>
    <submittedName>
        <fullName evidence="2">Uncharacterized protein</fullName>
    </submittedName>
</protein>
<dbReference type="GeneID" id="54583744"/>
<gene>
    <name evidence="2" type="ORF">BU26DRAFT_525045</name>
</gene>